<accession>A0A8H7T1Y0</accession>
<evidence type="ECO:0000256" key="4">
    <source>
        <dbReference type="ARBA" id="ARBA00023242"/>
    </source>
</evidence>
<evidence type="ECO:0000313" key="9">
    <source>
        <dbReference type="Proteomes" id="UP000664132"/>
    </source>
</evidence>
<comment type="similarity">
    <text evidence="2 5">Belongs to the MND1 family.</text>
</comment>
<dbReference type="GO" id="GO:0003690">
    <property type="term" value="F:double-stranded DNA binding"/>
    <property type="evidence" value="ECO:0007669"/>
    <property type="project" value="InterPro"/>
</dbReference>
<dbReference type="AlphaFoldDB" id="A0A8H7T1Y0"/>
<evidence type="ECO:0000256" key="2">
    <source>
        <dbReference type="ARBA" id="ARBA00005981"/>
    </source>
</evidence>
<dbReference type="PIRSF" id="PIRSF026991">
    <property type="entry name" value="Mnd1"/>
    <property type="match status" value="1"/>
</dbReference>
<evidence type="ECO:0000259" key="7">
    <source>
        <dbReference type="Pfam" id="PF03962"/>
    </source>
</evidence>
<feature type="coiled-coil region" evidence="6">
    <location>
        <begin position="74"/>
        <end position="155"/>
    </location>
</feature>
<dbReference type="OrthoDB" id="9978204at2759"/>
<dbReference type="GO" id="GO:0005634">
    <property type="term" value="C:nucleus"/>
    <property type="evidence" value="ECO:0007669"/>
    <property type="project" value="UniProtKB-SubCell"/>
</dbReference>
<evidence type="ECO:0000256" key="6">
    <source>
        <dbReference type="SAM" id="Coils"/>
    </source>
</evidence>
<dbReference type="Proteomes" id="UP000664132">
    <property type="component" value="Unassembled WGS sequence"/>
</dbReference>
<dbReference type="EMBL" id="JAFJYH010000301">
    <property type="protein sequence ID" value="KAG4413689.1"/>
    <property type="molecule type" value="Genomic_DNA"/>
</dbReference>
<evidence type="ECO:0000256" key="1">
    <source>
        <dbReference type="ARBA" id="ARBA00004123"/>
    </source>
</evidence>
<keyword evidence="4 5" id="KW-0539">Nucleus</keyword>
<comment type="subcellular location">
    <subcellularLocation>
        <location evidence="1 5">Nucleus</location>
    </subcellularLocation>
</comment>
<evidence type="ECO:0000313" key="8">
    <source>
        <dbReference type="EMBL" id="KAG4413689.1"/>
    </source>
</evidence>
<name>A0A8H7T1Y0_9HELO</name>
<sequence length="219" mass="24934">MAPKNLPTAAKQQKILEYFRESMNVFTLKELEKTLASVAAIHAMQVKDTLQAMQDENLIRVEKIGSGNWYWCFMSDAKKSKENILNKLKAEESTITTAIAETERQIEEEMAKREDDDENLLDGNGMDRKVLLEAHELLEKEMEALNKELARYSDSDPAELQRKIVEAKRLKDNAIRWTDNIESLESYIGTLTSDRNQTAELMLAACGDEYALGEGLKDL</sequence>
<dbReference type="Pfam" id="PF03962">
    <property type="entry name" value="Mnd1"/>
    <property type="match status" value="1"/>
</dbReference>
<evidence type="ECO:0000256" key="3">
    <source>
        <dbReference type="ARBA" id="ARBA00023054"/>
    </source>
</evidence>
<feature type="domain" description="Mnd1 HTH" evidence="7">
    <location>
        <begin position="15"/>
        <end position="73"/>
    </location>
</feature>
<keyword evidence="3 6" id="KW-0175">Coiled coil</keyword>
<comment type="function">
    <text evidence="5">Required for proper homologous chromosome pairing and efficient cross-over and intragenic recombination during meiosis.</text>
</comment>
<evidence type="ECO:0000256" key="5">
    <source>
        <dbReference type="PIRNR" id="PIRNR026991"/>
    </source>
</evidence>
<protein>
    <recommendedName>
        <fullName evidence="5">Meiotic nuclear division protein 1</fullName>
    </recommendedName>
</protein>
<reference evidence="8" key="1">
    <citation type="submission" date="2021-02" db="EMBL/GenBank/DDBJ databases">
        <title>Genome sequence Cadophora malorum strain M34.</title>
        <authorList>
            <person name="Stefanovic E."/>
            <person name="Vu D."/>
            <person name="Scully C."/>
            <person name="Dijksterhuis J."/>
            <person name="Roader J."/>
            <person name="Houbraken J."/>
        </authorList>
    </citation>
    <scope>NUCLEOTIDE SEQUENCE</scope>
    <source>
        <strain evidence="8">M34</strain>
    </source>
</reference>
<organism evidence="8 9">
    <name type="scientific">Cadophora malorum</name>
    <dbReference type="NCBI Taxonomy" id="108018"/>
    <lineage>
        <taxon>Eukaryota</taxon>
        <taxon>Fungi</taxon>
        <taxon>Dikarya</taxon>
        <taxon>Ascomycota</taxon>
        <taxon>Pezizomycotina</taxon>
        <taxon>Leotiomycetes</taxon>
        <taxon>Helotiales</taxon>
        <taxon>Ploettnerulaceae</taxon>
        <taxon>Cadophora</taxon>
    </lineage>
</organism>
<dbReference type="GO" id="GO:0007131">
    <property type="term" value="P:reciprocal meiotic recombination"/>
    <property type="evidence" value="ECO:0007669"/>
    <property type="project" value="InterPro"/>
</dbReference>
<gene>
    <name evidence="8" type="ORF">IFR04_013193</name>
</gene>
<keyword evidence="9" id="KW-1185">Reference proteome</keyword>
<dbReference type="InterPro" id="IPR040453">
    <property type="entry name" value="Mnd1_HTH"/>
</dbReference>
<comment type="caution">
    <text evidence="8">The sequence shown here is derived from an EMBL/GenBank/DDBJ whole genome shotgun (WGS) entry which is preliminary data.</text>
</comment>
<dbReference type="InterPro" id="IPR005647">
    <property type="entry name" value="Mnd1"/>
</dbReference>
<proteinExistence type="inferred from homology"/>